<dbReference type="EMBL" id="JBEDUW010000006">
    <property type="protein sequence ID" value="KAK9919678.1"/>
    <property type="molecule type" value="Genomic_DNA"/>
</dbReference>
<accession>A0AAW1W768</accession>
<dbReference type="AlphaFoldDB" id="A0AAW1W768"/>
<sequence>MEKIGSDLKLADSKQSSLGKAYESLHAQASSFLVLGLQWKDLEEHFDSTRNSLQTRFQELQVRENQIGDQVKKLEALESETRYKAGKLRDVEKMVGEKQKEVENGKSHLHSLKSLIQENCEELEIKEKRFSQVEKLLREKEKLLKERTKKLSRVENQIEERAKEVESKEKEVKVVQGVLDKYCDDIELKERRLRDIEGSIEKQKKECDLKGEQVKSAQRLIEECDRELKLKKGEMKSIRDSMLAYSDKIKSKEKIIGAMDLQMKDFWLHKKAMEEWCCNLDLKQRELEGWVEKLESTEKQFEPKVEEINLIDKRLNDCLNEAQLKLERHFHSLNELRQEHQKHFDSLEKSVQERSHELEMKERRLEEKAKDLELKQQQFDSIPKATGEQMKSKEKASILHSLVKNKQLEHNPTNNIAVPSSTSKEFSINRDGRVLQLIMSDHLKRTDLLGTEISALLQDSPDPAGLVLDAIQGFYPTNLTVFNNELDLDLRVTRQSCIILLLELKRLSPRINSLAREEAMKLASEWKTKMTVATENRLEVLGFLQLVTTYELTSMYDAKELQSLLAIVAQPEQATELFQALGITDKAHVSSTVSSSVRIEEPESSVAKSAAAFLSANLQPSASIDATNFQGFTFIATYELVSTINGGDIVNLLGVISQHRQALELCQAVGFADKIPGFIRNLIERKQLIDAVRFICTFKLFDKFPPVQLLKQYVHDARKYASEMCRNHLSFGEREKVVDDLIGDLRAVHRCIKDYNLESEYPSADIELQVVHLGRLKEHYRSLAPSLASRIDQQDQRKRKRPSTTTYAPITQSQQQLEQNYHQTAVSTARPYALPTSTSIYPQSSLSPLLYANYGLPGQFGMAANDHVNGANYQARLMLTLNGQYVSNSGNPLPEHSADHDHPHIVILE</sequence>
<dbReference type="GO" id="GO:0009908">
    <property type="term" value="P:flower development"/>
    <property type="evidence" value="ECO:0007669"/>
    <property type="project" value="UniProtKB-KW"/>
</dbReference>
<evidence type="ECO:0000256" key="4">
    <source>
        <dbReference type="ARBA" id="ARBA00023089"/>
    </source>
</evidence>
<dbReference type="InterPro" id="IPR012474">
    <property type="entry name" value="Frigida"/>
</dbReference>
<dbReference type="PANTHER" id="PTHR31791:SF70">
    <property type="entry name" value="FRIGIDA-LIKE PROTEIN"/>
    <property type="match status" value="1"/>
</dbReference>
<proteinExistence type="inferred from homology"/>
<feature type="coiled-coil region" evidence="6">
    <location>
        <begin position="280"/>
        <end position="378"/>
    </location>
</feature>
<keyword evidence="6" id="KW-0175">Coiled coil</keyword>
<organism evidence="8 9">
    <name type="scientific">Rubus argutus</name>
    <name type="common">Southern blackberry</name>
    <dbReference type="NCBI Taxonomy" id="59490"/>
    <lineage>
        <taxon>Eukaryota</taxon>
        <taxon>Viridiplantae</taxon>
        <taxon>Streptophyta</taxon>
        <taxon>Embryophyta</taxon>
        <taxon>Tracheophyta</taxon>
        <taxon>Spermatophyta</taxon>
        <taxon>Magnoliopsida</taxon>
        <taxon>eudicotyledons</taxon>
        <taxon>Gunneridae</taxon>
        <taxon>Pentapetalae</taxon>
        <taxon>rosids</taxon>
        <taxon>fabids</taxon>
        <taxon>Rosales</taxon>
        <taxon>Rosaceae</taxon>
        <taxon>Rosoideae</taxon>
        <taxon>Rosoideae incertae sedis</taxon>
        <taxon>Rubus</taxon>
    </lineage>
</organism>
<keyword evidence="2 5" id="KW-0217">Developmental protein</keyword>
<feature type="region of interest" description="Disordered" evidence="7">
    <location>
        <begin position="787"/>
        <end position="808"/>
    </location>
</feature>
<keyword evidence="3 5" id="KW-0221">Differentiation</keyword>
<keyword evidence="4 5" id="KW-0287">Flowering</keyword>
<evidence type="ECO:0000256" key="2">
    <source>
        <dbReference type="ARBA" id="ARBA00022473"/>
    </source>
</evidence>
<dbReference type="GO" id="GO:0030154">
    <property type="term" value="P:cell differentiation"/>
    <property type="evidence" value="ECO:0007669"/>
    <property type="project" value="UniProtKB-KW"/>
</dbReference>
<evidence type="ECO:0000256" key="5">
    <source>
        <dbReference type="RuleBase" id="RU364012"/>
    </source>
</evidence>
<dbReference type="Proteomes" id="UP001457282">
    <property type="component" value="Unassembled WGS sequence"/>
</dbReference>
<keyword evidence="9" id="KW-1185">Reference proteome</keyword>
<dbReference type="SUPFAM" id="SSF57997">
    <property type="entry name" value="Tropomyosin"/>
    <property type="match status" value="1"/>
</dbReference>
<protein>
    <recommendedName>
        <fullName evidence="5">FRIGIDA-like protein</fullName>
    </recommendedName>
</protein>
<evidence type="ECO:0000256" key="6">
    <source>
        <dbReference type="SAM" id="Coils"/>
    </source>
</evidence>
<dbReference type="Pfam" id="PF07899">
    <property type="entry name" value="Frigida"/>
    <property type="match status" value="2"/>
</dbReference>
<evidence type="ECO:0000313" key="9">
    <source>
        <dbReference type="Proteomes" id="UP001457282"/>
    </source>
</evidence>
<name>A0AAW1W768_RUBAR</name>
<feature type="region of interest" description="Disordered" evidence="7">
    <location>
        <begin position="890"/>
        <end position="909"/>
    </location>
</feature>
<comment type="caution">
    <text evidence="8">The sequence shown here is derived from an EMBL/GenBank/DDBJ whole genome shotgun (WGS) entry which is preliminary data.</text>
</comment>
<dbReference type="PANTHER" id="PTHR31791">
    <property type="entry name" value="FRIGIDA-LIKE PROTEIN 3-RELATED"/>
    <property type="match status" value="1"/>
</dbReference>
<feature type="coiled-coil region" evidence="6">
    <location>
        <begin position="123"/>
        <end position="234"/>
    </location>
</feature>
<gene>
    <name evidence="8" type="ORF">M0R45_028262</name>
</gene>
<evidence type="ECO:0000256" key="3">
    <source>
        <dbReference type="ARBA" id="ARBA00022782"/>
    </source>
</evidence>
<evidence type="ECO:0000313" key="8">
    <source>
        <dbReference type="EMBL" id="KAK9919678.1"/>
    </source>
</evidence>
<reference evidence="8 9" key="1">
    <citation type="journal article" date="2023" name="G3 (Bethesda)">
        <title>A chromosome-length genome assembly and annotation of blackberry (Rubus argutus, cv. 'Hillquist').</title>
        <authorList>
            <person name="Bruna T."/>
            <person name="Aryal R."/>
            <person name="Dudchenko O."/>
            <person name="Sargent D.J."/>
            <person name="Mead D."/>
            <person name="Buti M."/>
            <person name="Cavallini A."/>
            <person name="Hytonen T."/>
            <person name="Andres J."/>
            <person name="Pham M."/>
            <person name="Weisz D."/>
            <person name="Mascagni F."/>
            <person name="Usai G."/>
            <person name="Natali L."/>
            <person name="Bassil N."/>
            <person name="Fernandez G.E."/>
            <person name="Lomsadze A."/>
            <person name="Armour M."/>
            <person name="Olukolu B."/>
            <person name="Poorten T."/>
            <person name="Britton C."/>
            <person name="Davik J."/>
            <person name="Ashrafi H."/>
            <person name="Aiden E.L."/>
            <person name="Borodovsky M."/>
            <person name="Worthington M."/>
        </authorList>
    </citation>
    <scope>NUCLEOTIDE SEQUENCE [LARGE SCALE GENOMIC DNA]</scope>
    <source>
        <strain evidence="8">PI 553951</strain>
    </source>
</reference>
<evidence type="ECO:0000256" key="7">
    <source>
        <dbReference type="SAM" id="MobiDB-lite"/>
    </source>
</evidence>
<evidence type="ECO:0000256" key="1">
    <source>
        <dbReference type="ARBA" id="ARBA00008956"/>
    </source>
</evidence>
<feature type="compositionally biased region" description="Basic and acidic residues" evidence="7">
    <location>
        <begin position="896"/>
        <end position="909"/>
    </location>
</feature>
<comment type="similarity">
    <text evidence="1 5">Belongs to the Frigida family.</text>
</comment>